<name>A0A1S7LMH5_MAGMO</name>
<dbReference type="SMART" id="SM00116">
    <property type="entry name" value="CBS"/>
    <property type="match status" value="2"/>
</dbReference>
<proteinExistence type="predicted"/>
<sequence>MQVQHVMTSTVRTARQDDDLRSVASAICELRISGMPVVDDENRLIGIISEKDLLGALLPSYSDYLADPERGSDFETMESSYPELMSKKVGELMATSVYTCSPDDPVLEAASRMTSHHFRRLPVVDGENRLLGILSLSDIHQAIFKQTLAQG</sequence>
<dbReference type="Gene3D" id="3.10.580.10">
    <property type="entry name" value="CBS-domain"/>
    <property type="match status" value="1"/>
</dbReference>
<evidence type="ECO:0000256" key="2">
    <source>
        <dbReference type="PROSITE-ProRule" id="PRU00703"/>
    </source>
</evidence>
<accession>A0A1S7LMH5</accession>
<feature type="domain" description="CBS" evidence="3">
    <location>
        <begin position="7"/>
        <end position="65"/>
    </location>
</feature>
<evidence type="ECO:0000313" key="4">
    <source>
        <dbReference type="EMBL" id="CRH07031.1"/>
    </source>
</evidence>
<dbReference type="SUPFAM" id="SSF54631">
    <property type="entry name" value="CBS-domain pair"/>
    <property type="match status" value="1"/>
</dbReference>
<dbReference type="PROSITE" id="PS51371">
    <property type="entry name" value="CBS"/>
    <property type="match status" value="2"/>
</dbReference>
<gene>
    <name evidence="4" type="ORF">MAGMO_2884</name>
</gene>
<evidence type="ECO:0000259" key="3">
    <source>
        <dbReference type="PROSITE" id="PS51371"/>
    </source>
</evidence>
<dbReference type="EMBL" id="LO017727">
    <property type="protein sequence ID" value="CRH07031.1"/>
    <property type="molecule type" value="Genomic_DNA"/>
</dbReference>
<evidence type="ECO:0000256" key="1">
    <source>
        <dbReference type="ARBA" id="ARBA00023122"/>
    </source>
</evidence>
<dbReference type="AlphaFoldDB" id="A0A1S7LMH5"/>
<dbReference type="PANTHER" id="PTHR43080:SF2">
    <property type="entry name" value="CBS DOMAIN-CONTAINING PROTEIN"/>
    <property type="match status" value="1"/>
</dbReference>
<dbReference type="CDD" id="cd04586">
    <property type="entry name" value="CBS_pair_BON_assoc"/>
    <property type="match status" value="1"/>
</dbReference>
<dbReference type="InterPro" id="IPR046342">
    <property type="entry name" value="CBS_dom_sf"/>
</dbReference>
<protein>
    <recommendedName>
        <fullName evidence="3">CBS domain-containing protein</fullName>
    </recommendedName>
</protein>
<organism evidence="4">
    <name type="scientific">Magnetococcus massalia (strain MO-1)</name>
    <dbReference type="NCBI Taxonomy" id="451514"/>
    <lineage>
        <taxon>Bacteria</taxon>
        <taxon>Pseudomonadati</taxon>
        <taxon>Pseudomonadota</taxon>
        <taxon>Magnetococcia</taxon>
        <taxon>Magnetococcales</taxon>
        <taxon>Magnetococcaceae</taxon>
        <taxon>Magnetococcus</taxon>
    </lineage>
</organism>
<dbReference type="InterPro" id="IPR000644">
    <property type="entry name" value="CBS_dom"/>
</dbReference>
<dbReference type="PANTHER" id="PTHR43080">
    <property type="entry name" value="CBS DOMAIN-CONTAINING PROTEIN CBSX3, MITOCHONDRIAL"/>
    <property type="match status" value="1"/>
</dbReference>
<reference evidence="4" key="1">
    <citation type="submission" date="2015-04" db="EMBL/GenBank/DDBJ databases">
        <authorList>
            <person name="Syromyatnikov M.Y."/>
            <person name="Popov V.N."/>
        </authorList>
    </citation>
    <scope>NUCLEOTIDE SEQUENCE</scope>
    <source>
        <strain evidence="4">MO-1</strain>
    </source>
</reference>
<feature type="domain" description="CBS" evidence="3">
    <location>
        <begin position="93"/>
        <end position="150"/>
    </location>
</feature>
<keyword evidence="1 2" id="KW-0129">CBS domain</keyword>
<dbReference type="InterPro" id="IPR051257">
    <property type="entry name" value="Diverse_CBS-Domain"/>
</dbReference>
<dbReference type="Pfam" id="PF00571">
    <property type="entry name" value="CBS"/>
    <property type="match status" value="2"/>
</dbReference>